<keyword evidence="3" id="KW-1185">Reference proteome</keyword>
<dbReference type="RefSeq" id="XP_062731554.1">
    <property type="nucleotide sequence ID" value="XM_062872903.1"/>
</dbReference>
<gene>
    <name evidence="2" type="ORF">QC761_0085970</name>
</gene>
<comment type="caution">
    <text evidence="2">The sequence shown here is derived from an EMBL/GenBank/DDBJ whole genome shotgun (WGS) entry which is preliminary data.</text>
</comment>
<dbReference type="Pfam" id="PF00651">
    <property type="entry name" value="BTB"/>
    <property type="match status" value="1"/>
</dbReference>
<evidence type="ECO:0000259" key="1">
    <source>
        <dbReference type="PROSITE" id="PS50097"/>
    </source>
</evidence>
<dbReference type="PROSITE" id="PS50097">
    <property type="entry name" value="BTB"/>
    <property type="match status" value="1"/>
</dbReference>
<evidence type="ECO:0000313" key="3">
    <source>
        <dbReference type="Proteomes" id="UP001322138"/>
    </source>
</evidence>
<dbReference type="CDD" id="cd18186">
    <property type="entry name" value="BTB_POZ_ZBTB_KLHL-like"/>
    <property type="match status" value="1"/>
</dbReference>
<dbReference type="InterPro" id="IPR011333">
    <property type="entry name" value="SKP1/BTB/POZ_sf"/>
</dbReference>
<dbReference type="GeneID" id="87892231"/>
<organism evidence="2 3">
    <name type="scientific">Podospora bellae-mahoneyi</name>
    <dbReference type="NCBI Taxonomy" id="2093777"/>
    <lineage>
        <taxon>Eukaryota</taxon>
        <taxon>Fungi</taxon>
        <taxon>Dikarya</taxon>
        <taxon>Ascomycota</taxon>
        <taxon>Pezizomycotina</taxon>
        <taxon>Sordariomycetes</taxon>
        <taxon>Sordariomycetidae</taxon>
        <taxon>Sordariales</taxon>
        <taxon>Podosporaceae</taxon>
        <taxon>Podospora</taxon>
    </lineage>
</organism>
<protein>
    <recommendedName>
        <fullName evidence="1">BTB domain-containing protein</fullName>
    </recommendedName>
</protein>
<dbReference type="EMBL" id="JAFFGZ010000007">
    <property type="protein sequence ID" value="KAK4642578.1"/>
    <property type="molecule type" value="Genomic_DNA"/>
</dbReference>
<reference evidence="2 3" key="1">
    <citation type="journal article" date="2023" name="bioRxiv">
        <title>High-quality genome assemblies of four members of thePodospora anserinaspecies complex.</title>
        <authorList>
            <person name="Ament-Velasquez S.L."/>
            <person name="Vogan A.A."/>
            <person name="Wallerman O."/>
            <person name="Hartmann F."/>
            <person name="Gautier V."/>
            <person name="Silar P."/>
            <person name="Giraud T."/>
            <person name="Johannesson H."/>
        </authorList>
    </citation>
    <scope>NUCLEOTIDE SEQUENCE [LARGE SCALE GENOMIC DNA]</scope>
    <source>
        <strain evidence="2 3">CBS 112042</strain>
    </source>
</reference>
<dbReference type="Proteomes" id="UP001322138">
    <property type="component" value="Unassembled WGS sequence"/>
</dbReference>
<dbReference type="Gene3D" id="3.30.710.10">
    <property type="entry name" value="Potassium Channel Kv1.1, Chain A"/>
    <property type="match status" value="1"/>
</dbReference>
<accession>A0ABR0FF25</accession>
<evidence type="ECO:0000313" key="2">
    <source>
        <dbReference type="EMBL" id="KAK4642578.1"/>
    </source>
</evidence>
<sequence>MAWRADEGALKQVTLSALLVLETGEFSNGTILADGRTWRVHRMLLSTRSIWFKEAFEKQAPDNDHDKEEPEINLRELTTEFVDMLLRTLYSNRLPDQYLDIRGANATFST</sequence>
<dbReference type="SUPFAM" id="SSF54695">
    <property type="entry name" value="POZ domain"/>
    <property type="match status" value="1"/>
</dbReference>
<feature type="domain" description="BTB" evidence="1">
    <location>
        <begin position="27"/>
        <end position="94"/>
    </location>
</feature>
<name>A0ABR0FF25_9PEZI</name>
<dbReference type="InterPro" id="IPR000210">
    <property type="entry name" value="BTB/POZ_dom"/>
</dbReference>
<proteinExistence type="predicted"/>